<proteinExistence type="predicted"/>
<dbReference type="Proteomes" id="UP000447434">
    <property type="component" value="Chromosome 5"/>
</dbReference>
<comment type="caution">
    <text evidence="1">The sequence shown here is derived from an EMBL/GenBank/DDBJ whole genome shotgun (WGS) entry which is preliminary data.</text>
</comment>
<dbReference type="AlphaFoldDB" id="A0A6A4QKN8"/>
<evidence type="ECO:0000313" key="2">
    <source>
        <dbReference type="Proteomes" id="UP000447434"/>
    </source>
</evidence>
<sequence length="65" mass="7812">MLHIWKILLPCCNWRFCNQACLTNLEFRKRFQLRQLLFSVIFGCKNRHNDIQVIQLDGYGRNTLA</sequence>
<organism evidence="1 2">
    <name type="scientific">Lupinus albus</name>
    <name type="common">White lupine</name>
    <name type="synonym">Lupinus termis</name>
    <dbReference type="NCBI Taxonomy" id="3870"/>
    <lineage>
        <taxon>Eukaryota</taxon>
        <taxon>Viridiplantae</taxon>
        <taxon>Streptophyta</taxon>
        <taxon>Embryophyta</taxon>
        <taxon>Tracheophyta</taxon>
        <taxon>Spermatophyta</taxon>
        <taxon>Magnoliopsida</taxon>
        <taxon>eudicotyledons</taxon>
        <taxon>Gunneridae</taxon>
        <taxon>Pentapetalae</taxon>
        <taxon>rosids</taxon>
        <taxon>fabids</taxon>
        <taxon>Fabales</taxon>
        <taxon>Fabaceae</taxon>
        <taxon>Papilionoideae</taxon>
        <taxon>50 kb inversion clade</taxon>
        <taxon>genistoids sensu lato</taxon>
        <taxon>core genistoids</taxon>
        <taxon>Genisteae</taxon>
        <taxon>Lupinus</taxon>
    </lineage>
</organism>
<reference evidence="2" key="1">
    <citation type="journal article" date="2020" name="Nat. Commun.">
        <title>Genome sequence of the cluster root forming white lupin.</title>
        <authorList>
            <person name="Hufnagel B."/>
            <person name="Marques A."/>
            <person name="Soriano A."/>
            <person name="Marques L."/>
            <person name="Divol F."/>
            <person name="Doumas P."/>
            <person name="Sallet E."/>
            <person name="Mancinotti D."/>
            <person name="Carrere S."/>
            <person name="Marande W."/>
            <person name="Arribat S."/>
            <person name="Keller J."/>
            <person name="Huneau C."/>
            <person name="Blein T."/>
            <person name="Aime D."/>
            <person name="Laguerre M."/>
            <person name="Taylor J."/>
            <person name="Schubert V."/>
            <person name="Nelson M."/>
            <person name="Geu-Flores F."/>
            <person name="Crespi M."/>
            <person name="Gallardo-Guerrero K."/>
            <person name="Delaux P.-M."/>
            <person name="Salse J."/>
            <person name="Berges H."/>
            <person name="Guyot R."/>
            <person name="Gouzy J."/>
            <person name="Peret B."/>
        </authorList>
    </citation>
    <scope>NUCLEOTIDE SEQUENCE [LARGE SCALE GENOMIC DNA]</scope>
    <source>
        <strain evidence="2">cv. Amiga</strain>
    </source>
</reference>
<dbReference type="EMBL" id="WOCE01000005">
    <property type="protein sequence ID" value="KAE9614530.1"/>
    <property type="molecule type" value="Genomic_DNA"/>
</dbReference>
<gene>
    <name evidence="1" type="ORF">Lalb_Chr05g0229151</name>
</gene>
<evidence type="ECO:0000313" key="1">
    <source>
        <dbReference type="EMBL" id="KAE9614530.1"/>
    </source>
</evidence>
<keyword evidence="2" id="KW-1185">Reference proteome</keyword>
<accession>A0A6A4QKN8</accession>
<protein>
    <submittedName>
        <fullName evidence="1">Uncharacterized protein</fullName>
    </submittedName>
</protein>
<name>A0A6A4QKN8_LUPAL</name>